<dbReference type="EMBL" id="CP053923">
    <property type="protein sequence ID" value="QNT70849.1"/>
    <property type="molecule type" value="Genomic_DNA"/>
</dbReference>
<dbReference type="KEGG" id="dvn:HQ394_17920"/>
<evidence type="ECO:0000256" key="1">
    <source>
        <dbReference type="SAM" id="Coils"/>
    </source>
</evidence>
<dbReference type="AlphaFoldDB" id="A0A7H1N563"/>
<dbReference type="RefSeq" id="WP_190261310.1">
    <property type="nucleotide sequence ID" value="NZ_CP053923.1"/>
</dbReference>
<protein>
    <recommendedName>
        <fullName evidence="4">DUF4164 family protein</fullName>
    </recommendedName>
</protein>
<gene>
    <name evidence="2" type="ORF">HQ394_17920</name>
</gene>
<sequence length="91" mass="9895">MASDFDLSSPQPASIARLDAAVNDLEQVLEQFERAHRLAADELAQTKAELAALQALHVTVSHRLDETIARLKRVLSEQAVDDDPSDDESGA</sequence>
<reference evidence="2 3" key="1">
    <citation type="submission" date="2020-05" db="EMBL/GenBank/DDBJ databases">
        <title>Complete closed genome sequence of Defluviicoccus vanus.</title>
        <authorList>
            <person name="Bessarab I."/>
            <person name="Arumugam K."/>
            <person name="Maszenan A.M."/>
            <person name="Seviour R.J."/>
            <person name="Williams R.B."/>
        </authorList>
    </citation>
    <scope>NUCLEOTIDE SEQUENCE [LARGE SCALE GENOMIC DNA]</scope>
    <source>
        <strain evidence="2 3">Ben 114</strain>
    </source>
</reference>
<name>A0A7H1N563_9PROT</name>
<evidence type="ECO:0008006" key="4">
    <source>
        <dbReference type="Google" id="ProtNLM"/>
    </source>
</evidence>
<keyword evidence="1" id="KW-0175">Coiled coil</keyword>
<organism evidence="2 3">
    <name type="scientific">Defluviicoccus vanus</name>
    <dbReference type="NCBI Taxonomy" id="111831"/>
    <lineage>
        <taxon>Bacteria</taxon>
        <taxon>Pseudomonadati</taxon>
        <taxon>Pseudomonadota</taxon>
        <taxon>Alphaproteobacteria</taxon>
        <taxon>Rhodospirillales</taxon>
        <taxon>Rhodospirillaceae</taxon>
        <taxon>Defluviicoccus</taxon>
    </lineage>
</organism>
<proteinExistence type="predicted"/>
<dbReference type="Proteomes" id="UP000516369">
    <property type="component" value="Chromosome"/>
</dbReference>
<evidence type="ECO:0000313" key="2">
    <source>
        <dbReference type="EMBL" id="QNT70849.1"/>
    </source>
</evidence>
<accession>A0A7H1N563</accession>
<keyword evidence="3" id="KW-1185">Reference proteome</keyword>
<feature type="coiled-coil region" evidence="1">
    <location>
        <begin position="15"/>
        <end position="56"/>
    </location>
</feature>
<evidence type="ECO:0000313" key="3">
    <source>
        <dbReference type="Proteomes" id="UP000516369"/>
    </source>
</evidence>